<evidence type="ECO:0000313" key="3">
    <source>
        <dbReference type="Proteomes" id="UP000494110"/>
    </source>
</evidence>
<dbReference type="Proteomes" id="UP000494110">
    <property type="component" value="Unassembled WGS sequence"/>
</dbReference>
<dbReference type="AlphaFoldDB" id="A0A6P3C361"/>
<dbReference type="Gene3D" id="3.10.450.50">
    <property type="match status" value="1"/>
</dbReference>
<feature type="domain" description="DUF4440" evidence="1">
    <location>
        <begin position="7"/>
        <end position="114"/>
    </location>
</feature>
<organism evidence="2 3">
    <name type="scientific">Burkholderia lata (strain ATCC 17760 / DSM 23089 / LMG 22485 / NCIMB 9086 / R18194 / 383)</name>
    <dbReference type="NCBI Taxonomy" id="482957"/>
    <lineage>
        <taxon>Bacteria</taxon>
        <taxon>Pseudomonadati</taxon>
        <taxon>Pseudomonadota</taxon>
        <taxon>Betaproteobacteria</taxon>
        <taxon>Burkholderiales</taxon>
        <taxon>Burkholderiaceae</taxon>
        <taxon>Burkholderia</taxon>
        <taxon>Burkholderia cepacia complex</taxon>
    </lineage>
</organism>
<evidence type="ECO:0000259" key="1">
    <source>
        <dbReference type="Pfam" id="PF14534"/>
    </source>
</evidence>
<dbReference type="Pfam" id="PF14534">
    <property type="entry name" value="DUF4440"/>
    <property type="match status" value="1"/>
</dbReference>
<sequence length="136" mass="15680">MTESSLLKMRSAWVSAYVDGDIAQLNLAESSHFFVKRGSKILTKAQQISQIQRHLSEETWGEYDFHTHDEITEISKNQHWASITGKGSMRRDGEILSRFDFLELWLVDDGRWQIAALCYDETGFDREITAGRPDPE</sequence>
<reference evidence="2 3" key="1">
    <citation type="submission" date="2019-09" db="EMBL/GenBank/DDBJ databases">
        <authorList>
            <person name="Depoorter E."/>
        </authorList>
    </citation>
    <scope>NUCLEOTIDE SEQUENCE [LARGE SCALE GENOMIC DNA]</scope>
    <source>
        <strain evidence="2">R-39750</strain>
    </source>
</reference>
<protein>
    <recommendedName>
        <fullName evidence="1">DUF4440 domain-containing protein</fullName>
    </recommendedName>
</protein>
<accession>A0A6P3C361</accession>
<proteinExistence type="predicted"/>
<evidence type="ECO:0000313" key="2">
    <source>
        <dbReference type="EMBL" id="VWD62086.1"/>
    </source>
</evidence>
<name>A0A6P3C361_BURL3</name>
<gene>
    <name evidence="2" type="ORF">BLA39750_07502</name>
</gene>
<dbReference type="SUPFAM" id="SSF54427">
    <property type="entry name" value="NTF2-like"/>
    <property type="match status" value="1"/>
</dbReference>
<dbReference type="InterPro" id="IPR027843">
    <property type="entry name" value="DUF4440"/>
</dbReference>
<dbReference type="InterPro" id="IPR032710">
    <property type="entry name" value="NTF2-like_dom_sf"/>
</dbReference>
<dbReference type="EMBL" id="CABVQN010000062">
    <property type="protein sequence ID" value="VWD62086.1"/>
    <property type="molecule type" value="Genomic_DNA"/>
</dbReference>